<evidence type="ECO:0000313" key="2">
    <source>
        <dbReference type="Proteomes" id="UP000182762"/>
    </source>
</evidence>
<proteinExistence type="predicted"/>
<dbReference type="EMBL" id="FOXX01000022">
    <property type="protein sequence ID" value="SFQ87598.1"/>
    <property type="molecule type" value="Genomic_DNA"/>
</dbReference>
<organism evidence="1 2">
    <name type="scientific">Priestia endophytica DSM 13796</name>
    <dbReference type="NCBI Taxonomy" id="1121089"/>
    <lineage>
        <taxon>Bacteria</taxon>
        <taxon>Bacillati</taxon>
        <taxon>Bacillota</taxon>
        <taxon>Bacilli</taxon>
        <taxon>Bacillales</taxon>
        <taxon>Bacillaceae</taxon>
        <taxon>Priestia</taxon>
    </lineage>
</organism>
<comment type="caution">
    <text evidence="1">The sequence shown here is derived from an EMBL/GenBank/DDBJ whole genome shotgun (WGS) entry which is preliminary data.</text>
</comment>
<keyword evidence="2" id="KW-1185">Reference proteome</keyword>
<reference evidence="1 2" key="1">
    <citation type="submission" date="2016-10" db="EMBL/GenBank/DDBJ databases">
        <authorList>
            <person name="Varghese N."/>
            <person name="Submissions S."/>
        </authorList>
    </citation>
    <scope>NUCLEOTIDE SEQUENCE [LARGE SCALE GENOMIC DNA]</scope>
    <source>
        <strain evidence="1 2">DSM 13796</strain>
    </source>
</reference>
<sequence length="83" mass="9721">MISEDIKTLLETLQEYGHSEITHSVFQNGRAILSICYLEQDKSYKITYFKNKNIEFFQGKEVETVALAIHKAIYNNQKNYLSK</sequence>
<evidence type="ECO:0000313" key="1">
    <source>
        <dbReference type="EMBL" id="SFQ87598.1"/>
    </source>
</evidence>
<dbReference type="RefSeq" id="WP_061803074.1">
    <property type="nucleotide sequence ID" value="NZ_FOXX01000022.1"/>
</dbReference>
<accession>A0A1I6C341</accession>
<dbReference type="Proteomes" id="UP000182762">
    <property type="component" value="Unassembled WGS sequence"/>
</dbReference>
<gene>
    <name evidence="1" type="ORF">SAMN02745910_04848</name>
</gene>
<name>A0A1I6C341_9BACI</name>
<protein>
    <submittedName>
        <fullName evidence="1">Uncharacterized protein</fullName>
    </submittedName>
</protein>
<dbReference type="GeneID" id="93713366"/>